<dbReference type="Proteomes" id="UP001500503">
    <property type="component" value="Unassembled WGS sequence"/>
</dbReference>
<name>A0ABP8Q0M0_9ACTN</name>
<dbReference type="EMBL" id="BAABHF010000019">
    <property type="protein sequence ID" value="GAA4494378.1"/>
    <property type="molecule type" value="Genomic_DNA"/>
</dbReference>
<comment type="caution">
    <text evidence="1">The sequence shown here is derived from an EMBL/GenBank/DDBJ whole genome shotgun (WGS) entry which is preliminary data.</text>
</comment>
<accession>A0ABP8Q0M0</accession>
<gene>
    <name evidence="1" type="ORF">GCM10023191_033460</name>
</gene>
<protein>
    <submittedName>
        <fullName evidence="1">Uncharacterized protein</fullName>
    </submittedName>
</protein>
<reference evidence="2" key="1">
    <citation type="journal article" date="2019" name="Int. J. Syst. Evol. Microbiol.">
        <title>The Global Catalogue of Microorganisms (GCM) 10K type strain sequencing project: providing services to taxonomists for standard genome sequencing and annotation.</title>
        <authorList>
            <consortium name="The Broad Institute Genomics Platform"/>
            <consortium name="The Broad Institute Genome Sequencing Center for Infectious Disease"/>
            <person name="Wu L."/>
            <person name="Ma J."/>
        </authorList>
    </citation>
    <scope>NUCLEOTIDE SEQUENCE [LARGE SCALE GENOMIC DNA]</scope>
    <source>
        <strain evidence="2">JCM 17933</strain>
    </source>
</reference>
<evidence type="ECO:0000313" key="2">
    <source>
        <dbReference type="Proteomes" id="UP001500503"/>
    </source>
</evidence>
<proteinExistence type="predicted"/>
<evidence type="ECO:0000313" key="1">
    <source>
        <dbReference type="EMBL" id="GAA4494378.1"/>
    </source>
</evidence>
<organism evidence="1 2">
    <name type="scientific">Actinoallomurus oryzae</name>
    <dbReference type="NCBI Taxonomy" id="502180"/>
    <lineage>
        <taxon>Bacteria</taxon>
        <taxon>Bacillati</taxon>
        <taxon>Actinomycetota</taxon>
        <taxon>Actinomycetes</taxon>
        <taxon>Streptosporangiales</taxon>
        <taxon>Thermomonosporaceae</taxon>
        <taxon>Actinoallomurus</taxon>
    </lineage>
</organism>
<keyword evidence="2" id="KW-1185">Reference proteome</keyword>
<dbReference type="RefSeq" id="WP_345464385.1">
    <property type="nucleotide sequence ID" value="NZ_BAABHF010000019.1"/>
</dbReference>
<sequence>MLFDPVDMGQIAPFVHMLDAAGRDTGELGYQDIVFAGPEFALDLDDDLSGDVRDVIAVRPATGRHITLGKVPALGALGPVCAATTTRIGCLAEDGVHIYRYRPPW</sequence>